<dbReference type="AlphaFoldDB" id="A0A4P9ZVL5"/>
<dbReference type="FunFam" id="2.60.260.20:FF:000005">
    <property type="entry name" value="Chaperone protein dnaJ 1, mitochondrial"/>
    <property type="match status" value="1"/>
</dbReference>
<evidence type="ECO:0000256" key="1">
    <source>
        <dbReference type="ARBA" id="ARBA00022723"/>
    </source>
</evidence>
<accession>A0A4P9ZVL5</accession>
<dbReference type="SUPFAM" id="SSF46565">
    <property type="entry name" value="Chaperone J-domain"/>
    <property type="match status" value="1"/>
</dbReference>
<dbReference type="Gene3D" id="2.60.260.20">
    <property type="entry name" value="Urease metallochaperone UreE, N-terminal domain"/>
    <property type="match status" value="2"/>
</dbReference>
<feature type="domain" description="CR-type" evidence="10">
    <location>
        <begin position="169"/>
        <end position="250"/>
    </location>
</feature>
<dbReference type="GO" id="GO:0009408">
    <property type="term" value="P:response to heat"/>
    <property type="evidence" value="ECO:0007669"/>
    <property type="project" value="InterPro"/>
</dbReference>
<dbReference type="InterPro" id="IPR008971">
    <property type="entry name" value="HSP40/DnaJ_pept-bd"/>
</dbReference>
<name>A0A4P9ZVL5_9FUNG</name>
<dbReference type="GO" id="GO:0008270">
    <property type="term" value="F:zinc ion binding"/>
    <property type="evidence" value="ECO:0007669"/>
    <property type="project" value="UniProtKB-KW"/>
</dbReference>
<feature type="non-terminal residue" evidence="11">
    <location>
        <position position="1"/>
    </location>
</feature>
<keyword evidence="1 7" id="KW-0479">Metal-binding</keyword>
<dbReference type="GO" id="GO:0005737">
    <property type="term" value="C:cytoplasm"/>
    <property type="evidence" value="ECO:0007669"/>
    <property type="project" value="TreeGrafter"/>
</dbReference>
<dbReference type="PROSITE" id="PS00636">
    <property type="entry name" value="DNAJ_1"/>
    <property type="match status" value="1"/>
</dbReference>
<dbReference type="GO" id="GO:0005524">
    <property type="term" value="F:ATP binding"/>
    <property type="evidence" value="ECO:0007669"/>
    <property type="project" value="InterPro"/>
</dbReference>
<evidence type="ECO:0000256" key="7">
    <source>
        <dbReference type="PROSITE-ProRule" id="PRU00546"/>
    </source>
</evidence>
<dbReference type="PANTHER" id="PTHR43096">
    <property type="entry name" value="DNAJ HOMOLOG 1, MITOCHONDRIAL-RELATED"/>
    <property type="match status" value="1"/>
</dbReference>
<evidence type="ECO:0000256" key="8">
    <source>
        <dbReference type="SAM" id="MobiDB-lite"/>
    </source>
</evidence>
<evidence type="ECO:0000256" key="6">
    <source>
        <dbReference type="ARBA" id="ARBA00072890"/>
    </source>
</evidence>
<dbReference type="CDD" id="cd10719">
    <property type="entry name" value="DnaJ_zf"/>
    <property type="match status" value="1"/>
</dbReference>
<dbReference type="SUPFAM" id="SSF57938">
    <property type="entry name" value="DnaJ/Hsp40 cysteine-rich domain"/>
    <property type="match status" value="1"/>
</dbReference>
<keyword evidence="3 7" id="KW-0863">Zinc-finger</keyword>
<dbReference type="InterPro" id="IPR018253">
    <property type="entry name" value="DnaJ_domain_CS"/>
</dbReference>
<feature type="zinc finger region" description="CR-type" evidence="7">
    <location>
        <begin position="169"/>
        <end position="250"/>
    </location>
</feature>
<evidence type="ECO:0000256" key="3">
    <source>
        <dbReference type="ARBA" id="ARBA00022771"/>
    </source>
</evidence>
<feature type="compositionally biased region" description="Low complexity" evidence="8">
    <location>
        <begin position="425"/>
        <end position="441"/>
    </location>
</feature>
<evidence type="ECO:0000256" key="4">
    <source>
        <dbReference type="ARBA" id="ARBA00022833"/>
    </source>
</evidence>
<dbReference type="HAMAP" id="MF_01152">
    <property type="entry name" value="DnaJ"/>
    <property type="match status" value="1"/>
</dbReference>
<feature type="region of interest" description="Disordered" evidence="8">
    <location>
        <begin position="133"/>
        <end position="153"/>
    </location>
</feature>
<feature type="non-terminal residue" evidence="11">
    <location>
        <position position="464"/>
    </location>
</feature>
<keyword evidence="2" id="KW-0677">Repeat</keyword>
<dbReference type="PROSITE" id="PS51188">
    <property type="entry name" value="ZF_CR"/>
    <property type="match status" value="1"/>
</dbReference>
<organism evidence="11 12">
    <name type="scientific">Dimargaris cristalligena</name>
    <dbReference type="NCBI Taxonomy" id="215637"/>
    <lineage>
        <taxon>Eukaryota</taxon>
        <taxon>Fungi</taxon>
        <taxon>Fungi incertae sedis</taxon>
        <taxon>Zoopagomycota</taxon>
        <taxon>Kickxellomycotina</taxon>
        <taxon>Dimargaritomycetes</taxon>
        <taxon>Dimargaritales</taxon>
        <taxon>Dimargaritaceae</taxon>
        <taxon>Dimargaris</taxon>
    </lineage>
</organism>
<dbReference type="Gene3D" id="1.10.287.110">
    <property type="entry name" value="DnaJ domain"/>
    <property type="match status" value="1"/>
</dbReference>
<dbReference type="SMART" id="SM00271">
    <property type="entry name" value="DnaJ"/>
    <property type="match status" value="1"/>
</dbReference>
<keyword evidence="5" id="KW-0143">Chaperone</keyword>
<evidence type="ECO:0000256" key="5">
    <source>
        <dbReference type="ARBA" id="ARBA00023186"/>
    </source>
</evidence>
<sequence>CSFAHPGPSSSRGFHTSAILTNKKDYYDLLGVKRDASQGEIKKAYYALAKKYHPDTNQSKDAREKFVEIQEAYETLSDQQKRAGYDQFGHNGFNGQGHPFGAGGFPGGEAGGFPGGFDASDLFSHIFGGAMGGGGRQAGRRGGRASRGPEKGDPIEKVITISFMDAVKGCKKSVSITPIVDCGTCHGSGLKTGAKPSKCTRCNGTGQETFVIQAGFQMASVCSACDGTGVVVKRGDQCRTCDGAGSVRESQSIEVDIPAGIDQGMRIRVPGKGNAPIDREPGQANRGVSGDLFVSVKIQPSAVFTRQGNDIFTDLTLPLHVALLGGYIRVPTINGEVEMKVPKNIQPGDKSMLRGLGIPHLNSSAKGNQYVNIKVKLPSTPLDAKQTELIEQFAVESERRHPTQNWRRDGTAASSGSGETGNGGTATNKTDDSSSASSTPSDNDKSSKPASFFKSAMDKLRHQI</sequence>
<gene>
    <name evidence="11" type="ORF">BJ085DRAFT_6715</name>
</gene>
<dbReference type="EMBL" id="ML002466">
    <property type="protein sequence ID" value="RKP37637.1"/>
    <property type="molecule type" value="Genomic_DNA"/>
</dbReference>
<feature type="region of interest" description="Disordered" evidence="8">
    <location>
        <begin position="395"/>
        <end position="464"/>
    </location>
</feature>
<dbReference type="InterPro" id="IPR001623">
    <property type="entry name" value="DnaJ_domain"/>
</dbReference>
<dbReference type="CDD" id="cd06257">
    <property type="entry name" value="DnaJ"/>
    <property type="match status" value="1"/>
</dbReference>
<dbReference type="GO" id="GO:0031072">
    <property type="term" value="F:heat shock protein binding"/>
    <property type="evidence" value="ECO:0007669"/>
    <property type="project" value="InterPro"/>
</dbReference>
<dbReference type="PRINTS" id="PR00625">
    <property type="entry name" value="JDOMAIN"/>
</dbReference>
<dbReference type="NCBIfam" id="NF008035">
    <property type="entry name" value="PRK10767.1"/>
    <property type="match status" value="1"/>
</dbReference>
<evidence type="ECO:0000313" key="12">
    <source>
        <dbReference type="Proteomes" id="UP000268162"/>
    </source>
</evidence>
<dbReference type="CDD" id="cd10747">
    <property type="entry name" value="DnaJ_C"/>
    <property type="match status" value="1"/>
</dbReference>
<evidence type="ECO:0000256" key="2">
    <source>
        <dbReference type="ARBA" id="ARBA00022737"/>
    </source>
</evidence>
<feature type="domain" description="J" evidence="9">
    <location>
        <begin position="25"/>
        <end position="89"/>
    </location>
</feature>
<dbReference type="GO" id="GO:0042026">
    <property type="term" value="P:protein refolding"/>
    <property type="evidence" value="ECO:0007669"/>
    <property type="project" value="TreeGrafter"/>
</dbReference>
<protein>
    <recommendedName>
        <fullName evidence="6">DnaJ homolog 1, mitochondrial</fullName>
    </recommendedName>
</protein>
<reference evidence="12" key="1">
    <citation type="journal article" date="2018" name="Nat. Microbiol.">
        <title>Leveraging single-cell genomics to expand the fungal tree of life.</title>
        <authorList>
            <person name="Ahrendt S.R."/>
            <person name="Quandt C.A."/>
            <person name="Ciobanu D."/>
            <person name="Clum A."/>
            <person name="Salamov A."/>
            <person name="Andreopoulos B."/>
            <person name="Cheng J.F."/>
            <person name="Woyke T."/>
            <person name="Pelin A."/>
            <person name="Henrissat B."/>
            <person name="Reynolds N.K."/>
            <person name="Benny G.L."/>
            <person name="Smith M.E."/>
            <person name="James T.Y."/>
            <person name="Grigoriev I.V."/>
        </authorList>
    </citation>
    <scope>NUCLEOTIDE SEQUENCE [LARGE SCALE GENOMIC DNA]</scope>
    <source>
        <strain evidence="12">RSA 468</strain>
    </source>
</reference>
<evidence type="ECO:0000259" key="9">
    <source>
        <dbReference type="PROSITE" id="PS50076"/>
    </source>
</evidence>
<dbReference type="Proteomes" id="UP000268162">
    <property type="component" value="Unassembled WGS sequence"/>
</dbReference>
<dbReference type="SUPFAM" id="SSF49493">
    <property type="entry name" value="HSP40/DnaJ peptide-binding domain"/>
    <property type="match status" value="2"/>
</dbReference>
<keyword evidence="12" id="KW-1185">Reference proteome</keyword>
<dbReference type="FunFam" id="2.10.230.10:FF:000001">
    <property type="entry name" value="DnaJ subfamily A member 2"/>
    <property type="match status" value="1"/>
</dbReference>
<keyword evidence="4 7" id="KW-0862">Zinc</keyword>
<dbReference type="InterPro" id="IPR036410">
    <property type="entry name" value="HSP_DnaJ_Cys-rich_dom_sf"/>
</dbReference>
<dbReference type="Pfam" id="PF00684">
    <property type="entry name" value="DnaJ_CXXCXGXG"/>
    <property type="match status" value="1"/>
</dbReference>
<evidence type="ECO:0000259" key="10">
    <source>
        <dbReference type="PROSITE" id="PS51188"/>
    </source>
</evidence>
<dbReference type="InterPro" id="IPR002939">
    <property type="entry name" value="DnaJ_C"/>
</dbReference>
<evidence type="ECO:0000313" key="11">
    <source>
        <dbReference type="EMBL" id="RKP37637.1"/>
    </source>
</evidence>
<feature type="compositionally biased region" description="Basic and acidic residues" evidence="8">
    <location>
        <begin position="396"/>
        <end position="410"/>
    </location>
</feature>
<dbReference type="Gene3D" id="2.10.230.10">
    <property type="entry name" value="Heat shock protein DnaJ, cysteine-rich domain"/>
    <property type="match status" value="1"/>
</dbReference>
<dbReference type="InterPro" id="IPR001305">
    <property type="entry name" value="HSP_DnaJ_Cys-rich_dom"/>
</dbReference>
<dbReference type="STRING" id="215637.A0A4P9ZVL5"/>
<proteinExistence type="inferred from homology"/>
<dbReference type="Pfam" id="PF01556">
    <property type="entry name" value="DnaJ_C"/>
    <property type="match status" value="1"/>
</dbReference>
<dbReference type="PANTHER" id="PTHR43096:SF52">
    <property type="entry name" value="DNAJ HOMOLOG 1, MITOCHONDRIAL-RELATED"/>
    <property type="match status" value="1"/>
</dbReference>
<dbReference type="InterPro" id="IPR012724">
    <property type="entry name" value="DnaJ"/>
</dbReference>
<dbReference type="InterPro" id="IPR036869">
    <property type="entry name" value="J_dom_sf"/>
</dbReference>
<dbReference type="GO" id="GO:0051082">
    <property type="term" value="F:unfolded protein binding"/>
    <property type="evidence" value="ECO:0007669"/>
    <property type="project" value="InterPro"/>
</dbReference>
<dbReference type="Pfam" id="PF00226">
    <property type="entry name" value="DnaJ"/>
    <property type="match status" value="1"/>
</dbReference>
<dbReference type="PROSITE" id="PS50076">
    <property type="entry name" value="DNAJ_2"/>
    <property type="match status" value="1"/>
</dbReference>